<dbReference type="EMBL" id="VDMB01000018">
    <property type="protein sequence ID" value="TYT73893.1"/>
    <property type="molecule type" value="Genomic_DNA"/>
</dbReference>
<organism evidence="1 2">
    <name type="scientific">Desulfobotulus mexicanus</name>
    <dbReference type="NCBI Taxonomy" id="2586642"/>
    <lineage>
        <taxon>Bacteria</taxon>
        <taxon>Pseudomonadati</taxon>
        <taxon>Thermodesulfobacteriota</taxon>
        <taxon>Desulfobacteria</taxon>
        <taxon>Desulfobacterales</taxon>
        <taxon>Desulfobacteraceae</taxon>
        <taxon>Desulfobotulus</taxon>
    </lineage>
</organism>
<dbReference type="AlphaFoldDB" id="A0A5S5MDV7"/>
<dbReference type="OrthoDB" id="5422822at2"/>
<evidence type="ECO:0000313" key="2">
    <source>
        <dbReference type="Proteomes" id="UP000321899"/>
    </source>
</evidence>
<accession>A0A5S5MDV7</accession>
<evidence type="ECO:0000313" key="1">
    <source>
        <dbReference type="EMBL" id="TYT73893.1"/>
    </source>
</evidence>
<comment type="caution">
    <text evidence="1">The sequence shown here is derived from an EMBL/GenBank/DDBJ whole genome shotgun (WGS) entry which is preliminary data.</text>
</comment>
<gene>
    <name evidence="1" type="ORF">FIM25_12705</name>
</gene>
<dbReference type="GO" id="GO:0004519">
    <property type="term" value="F:endonuclease activity"/>
    <property type="evidence" value="ECO:0007669"/>
    <property type="project" value="UniProtKB-KW"/>
</dbReference>
<reference evidence="1 2" key="1">
    <citation type="submission" date="2019-06" db="EMBL/GenBank/DDBJ databases">
        <title>Desulfobotulus mexicanus sp. nov., a novel sulfate-reducing bacterium isolated from the sediment of an alkaline crater lake in Mexico.</title>
        <authorList>
            <person name="Hirschler-Rea A."/>
        </authorList>
    </citation>
    <scope>NUCLEOTIDE SEQUENCE [LARGE SCALE GENOMIC DNA]</scope>
    <source>
        <strain evidence="1 2">PAR22N</strain>
    </source>
</reference>
<name>A0A5S5MDV7_9BACT</name>
<sequence length="244" mass="27065">MRPIRRGHVPQGADDMDYKDAKPHLVARLGLYCSFCERRVVTQLAVEHIQPKGLPIYSHLIGCWSNFLLACVNCNSTKKNRDVDPESVLLPDRDNTFSAFHYLPDGTIVPSGHAVSRGLQAIADKTLHLTGLDKTALNTPDENGRQVALDRMKQRMEAWLAAEEAKNELQRSPENGELQRYIVKLAVQTGFFSVWMTVFMDHSDMLSRFIRAFTGTWESGCFGVDGLAVSPAPNPDGLPGGGKI</sequence>
<keyword evidence="2" id="KW-1185">Reference proteome</keyword>
<dbReference type="Proteomes" id="UP000321899">
    <property type="component" value="Unassembled WGS sequence"/>
</dbReference>
<proteinExistence type="predicted"/>
<keyword evidence="1" id="KW-0540">Nuclease</keyword>
<protein>
    <submittedName>
        <fullName evidence="1">HNH endonuclease</fullName>
    </submittedName>
</protein>
<keyword evidence="1" id="KW-0378">Hydrolase</keyword>
<dbReference type="Gene3D" id="1.10.30.50">
    <property type="match status" value="1"/>
</dbReference>
<keyword evidence="1" id="KW-0255">Endonuclease</keyword>